<dbReference type="InterPro" id="IPR029055">
    <property type="entry name" value="Ntn_hydrolases_N"/>
</dbReference>
<proteinExistence type="predicted"/>
<dbReference type="Gene3D" id="3.60.20.30">
    <property type="entry name" value="(Glycosyl)asparaginase"/>
    <property type="match status" value="1"/>
</dbReference>
<dbReference type="PROSITE" id="PS51257">
    <property type="entry name" value="PROKAR_LIPOPROTEIN"/>
    <property type="match status" value="1"/>
</dbReference>
<keyword evidence="1" id="KW-0645">Protease</keyword>
<evidence type="ECO:0000256" key="2">
    <source>
        <dbReference type="ARBA" id="ARBA00022801"/>
    </source>
</evidence>
<evidence type="ECO:0000256" key="8">
    <source>
        <dbReference type="SAM" id="SignalP"/>
    </source>
</evidence>
<dbReference type="GO" id="GO:0008233">
    <property type="term" value="F:peptidase activity"/>
    <property type="evidence" value="ECO:0007669"/>
    <property type="project" value="UniProtKB-KW"/>
</dbReference>
<name>A0A9X2L2N4_9BACT</name>
<keyword evidence="8" id="KW-0732">Signal</keyword>
<dbReference type="Pfam" id="PF01112">
    <property type="entry name" value="Asparaginase_2"/>
    <property type="match status" value="1"/>
</dbReference>
<feature type="chain" id="PRO_5040933712" description="Isoaspartyl peptidase" evidence="8">
    <location>
        <begin position="23"/>
        <end position="336"/>
    </location>
</feature>
<dbReference type="AlphaFoldDB" id="A0A9X2L2N4"/>
<dbReference type="FunFam" id="3.60.20.30:FF:000001">
    <property type="entry name" value="Isoaspartyl peptidase/L-asparaginase"/>
    <property type="match status" value="1"/>
</dbReference>
<accession>A0A9X2L2N4</accession>
<sequence length="336" mass="36160">MKNIFFALLSLLVLSSCTQPQNDNAPQPEQKEWAIALHGGAGYVSKDMPEDRKQAYMESLEEALNIGAEILENGGSALDAIEKTVNYLEDNELYNAGKGAVFTSEGKNELDAAIMDGATLNAGAITGVTTVKNPVSLARKVMTDSKHVFFSADGAETFADQTDVERVDPEYFYTESRFQSLKRAQAAEQESGLIETNQQKAWKYGTVGAVALDKNGKLAAATSTGGMTNKKYGRVGDVPIIGSGTYANDLVAVSATGWGEKIMLNVSAHTLAAYMEFKNATLQQSMDYLVDDVLEPGDAGFIAVDKYGNFSMKTNTGSMFRAATDSDGNKEVGIWE</sequence>
<dbReference type="Proteomes" id="UP001139125">
    <property type="component" value="Unassembled WGS sequence"/>
</dbReference>
<feature type="binding site" evidence="6">
    <location>
        <begin position="256"/>
        <end position="259"/>
    </location>
    <ligand>
        <name>substrate</name>
    </ligand>
</feature>
<evidence type="ECO:0000256" key="3">
    <source>
        <dbReference type="ARBA" id="ARBA00022813"/>
    </source>
</evidence>
<dbReference type="EMBL" id="JANDBC010000001">
    <property type="protein sequence ID" value="MCP9291203.1"/>
    <property type="molecule type" value="Genomic_DNA"/>
</dbReference>
<keyword evidence="10" id="KW-1185">Reference proteome</keyword>
<dbReference type="PANTHER" id="PTHR10188">
    <property type="entry name" value="L-ASPARAGINASE"/>
    <property type="match status" value="1"/>
</dbReference>
<dbReference type="SUPFAM" id="SSF56235">
    <property type="entry name" value="N-terminal nucleophile aminohydrolases (Ntn hydrolases)"/>
    <property type="match status" value="1"/>
</dbReference>
<keyword evidence="2" id="KW-0378">Hydrolase</keyword>
<feature type="active site" description="Nucleophile" evidence="5">
    <location>
        <position position="206"/>
    </location>
</feature>
<dbReference type="GO" id="GO:0006508">
    <property type="term" value="P:proteolysis"/>
    <property type="evidence" value="ECO:0007669"/>
    <property type="project" value="UniProtKB-KW"/>
</dbReference>
<gene>
    <name evidence="9" type="ORF">NM125_06375</name>
</gene>
<evidence type="ECO:0000256" key="7">
    <source>
        <dbReference type="PIRSR" id="PIRSR600246-3"/>
    </source>
</evidence>
<dbReference type="PANTHER" id="PTHR10188:SF6">
    <property type="entry name" value="N(4)-(BETA-N-ACETYLGLUCOSAMINYL)-L-ASPARAGINASE"/>
    <property type="match status" value="1"/>
</dbReference>
<feature type="binding site" evidence="6">
    <location>
        <begin position="234"/>
        <end position="237"/>
    </location>
    <ligand>
        <name>substrate</name>
    </ligand>
</feature>
<feature type="site" description="Cleavage; by autolysis" evidence="7">
    <location>
        <begin position="205"/>
        <end position="206"/>
    </location>
</feature>
<evidence type="ECO:0000313" key="10">
    <source>
        <dbReference type="Proteomes" id="UP001139125"/>
    </source>
</evidence>
<feature type="signal peptide" evidence="8">
    <location>
        <begin position="1"/>
        <end position="22"/>
    </location>
</feature>
<comment type="caution">
    <text evidence="9">The sequence shown here is derived from an EMBL/GenBank/DDBJ whole genome shotgun (WGS) entry which is preliminary data.</text>
</comment>
<organism evidence="9 10">
    <name type="scientific">Gracilimonas sediminicola</name>
    <dbReference type="NCBI Taxonomy" id="2952158"/>
    <lineage>
        <taxon>Bacteria</taxon>
        <taxon>Pseudomonadati</taxon>
        <taxon>Balneolota</taxon>
        <taxon>Balneolia</taxon>
        <taxon>Balneolales</taxon>
        <taxon>Balneolaceae</taxon>
        <taxon>Gracilimonas</taxon>
    </lineage>
</organism>
<protein>
    <recommendedName>
        <fullName evidence="4">Isoaspartyl peptidase</fullName>
    </recommendedName>
</protein>
<evidence type="ECO:0000256" key="5">
    <source>
        <dbReference type="PIRSR" id="PIRSR600246-1"/>
    </source>
</evidence>
<dbReference type="CDD" id="cd04701">
    <property type="entry name" value="Asparaginase_2"/>
    <property type="match status" value="1"/>
</dbReference>
<keyword evidence="3" id="KW-0068">Autocatalytic cleavage</keyword>
<evidence type="ECO:0000256" key="4">
    <source>
        <dbReference type="ARBA" id="ARBA00069124"/>
    </source>
</evidence>
<evidence type="ECO:0000256" key="6">
    <source>
        <dbReference type="PIRSR" id="PIRSR600246-2"/>
    </source>
</evidence>
<dbReference type="InterPro" id="IPR000246">
    <property type="entry name" value="Peptidase_T2"/>
</dbReference>
<evidence type="ECO:0000313" key="9">
    <source>
        <dbReference type="EMBL" id="MCP9291203.1"/>
    </source>
</evidence>
<dbReference type="RefSeq" id="WP_255133936.1">
    <property type="nucleotide sequence ID" value="NZ_JANDBC010000001.1"/>
</dbReference>
<evidence type="ECO:0000256" key="1">
    <source>
        <dbReference type="ARBA" id="ARBA00022670"/>
    </source>
</evidence>
<reference evidence="9" key="1">
    <citation type="submission" date="2022-06" db="EMBL/GenBank/DDBJ databases">
        <title>Gracilimonas sp. CAU 1638 isolated from sea sediment.</title>
        <authorList>
            <person name="Kim W."/>
        </authorList>
    </citation>
    <scope>NUCLEOTIDE SEQUENCE</scope>
    <source>
        <strain evidence="9">CAU 1638</strain>
    </source>
</reference>
<dbReference type="GO" id="GO:0016811">
    <property type="term" value="F:hydrolase activity, acting on carbon-nitrogen (but not peptide) bonds, in linear amides"/>
    <property type="evidence" value="ECO:0007669"/>
    <property type="project" value="UniProtKB-ARBA"/>
</dbReference>